<evidence type="ECO:0000256" key="1">
    <source>
        <dbReference type="ARBA" id="ARBA00008005"/>
    </source>
</evidence>
<dbReference type="InterPro" id="IPR020287">
    <property type="entry name" value="Tail_sheath_C"/>
</dbReference>
<reference evidence="5" key="1">
    <citation type="submission" date="2022-09" db="EMBL/GenBank/DDBJ databases">
        <title>Molecular characterization of Glaesserella parasuis strains circulating in commercial swine farms using whole-genome sequencing.</title>
        <authorList>
            <person name="Mugabi R."/>
            <person name="Clavijo M."/>
            <person name="Li G."/>
        </authorList>
    </citation>
    <scope>NUCLEOTIDE SEQUENCE</scope>
    <source>
        <strain evidence="5">0435-53</strain>
    </source>
</reference>
<dbReference type="EMBL" id="JAODIR010000001">
    <property type="protein sequence ID" value="MDD2167079.1"/>
    <property type="molecule type" value="Genomic_DNA"/>
</dbReference>
<evidence type="ECO:0000259" key="3">
    <source>
        <dbReference type="Pfam" id="PF17482"/>
    </source>
</evidence>
<accession>A0A6M8SZ46</accession>
<proteinExistence type="inferred from homology"/>
<dbReference type="Proteomes" id="UP001148834">
    <property type="component" value="Unassembled WGS sequence"/>
</dbReference>
<evidence type="ECO:0000313" key="5">
    <source>
        <dbReference type="EMBL" id="MDD2167079.1"/>
    </source>
</evidence>
<organism evidence="5 6">
    <name type="scientific">Glaesserella parasuis</name>
    <name type="common">Haemophilus parasuis</name>
    <dbReference type="NCBI Taxonomy" id="738"/>
    <lineage>
        <taxon>Bacteria</taxon>
        <taxon>Pseudomonadati</taxon>
        <taxon>Pseudomonadota</taxon>
        <taxon>Gammaproteobacteria</taxon>
        <taxon>Pasteurellales</taxon>
        <taxon>Pasteurellaceae</taxon>
        <taxon>Glaesserella</taxon>
    </lineage>
</organism>
<feature type="domain" description="Tail sheath protein C-terminal" evidence="3">
    <location>
        <begin position="274"/>
        <end position="376"/>
    </location>
</feature>
<name>A0A6M8SZ46_GLAPU</name>
<comment type="caution">
    <text evidence="5">The sequence shown here is derived from an EMBL/GenBank/DDBJ whole genome shotgun (WGS) entry which is preliminary data.</text>
</comment>
<dbReference type="Pfam" id="PF22671">
    <property type="entry name" value="Gp18_domIII_N"/>
    <property type="match status" value="1"/>
</dbReference>
<dbReference type="InterPro" id="IPR054564">
    <property type="entry name" value="Gp18_domIII_N"/>
</dbReference>
<protein>
    <submittedName>
        <fullName evidence="5">Phage tail sheath protein</fullName>
    </submittedName>
</protein>
<feature type="domain" description="Tail sheath protein subtilisin-like" evidence="2">
    <location>
        <begin position="106"/>
        <end position="273"/>
    </location>
</feature>
<sequence length="390" mass="42768">MDYLHGVRVLEINEGTRPIRTIATAIIGMVCTADDADSATFPLNKPVLITDPVAAIGKAGTQGTLARSLDAIGDSVKTPVIVVRVAHDENADTLTANVIGTVTEQGEYTGLKALLVANTVCGFKPRILGVPELDNQAVATELASICKKLRAFGYISSNGAKTRDAAIQYARNFGQRELMMIHGDFVSFDDTATKSYKPNSAVARALGLRALLDKTVGWHKNLSNVVIDGVTGVTIPMSFDIQDSSTDVNMLNEKNISVPINFNGYRIWGGRTLSSDKLFAFEQYTRTAQIIADTFGEAFDWAIDKPLTPSLVKDMLEMINQKFRYWKNLGYIVDGSAWVDADINTKDIIKDGQFFIDYDYTPMPSLENLNLRQRITDKYLMDFAAKVAAA</sequence>
<dbReference type="InterPro" id="IPR035089">
    <property type="entry name" value="Phage_sheath_subtilisin"/>
</dbReference>
<gene>
    <name evidence="5" type="ORF">N5925_00350</name>
</gene>
<dbReference type="PANTHER" id="PTHR35861">
    <property type="match status" value="1"/>
</dbReference>
<dbReference type="Pfam" id="PF04984">
    <property type="entry name" value="Phage_sheath_1"/>
    <property type="match status" value="1"/>
</dbReference>
<comment type="similarity">
    <text evidence="1">Belongs to the myoviridae tail sheath protein family.</text>
</comment>
<dbReference type="InterPro" id="IPR052042">
    <property type="entry name" value="Tail_sheath_structural"/>
</dbReference>
<dbReference type="AlphaFoldDB" id="A0A6M8SZ46"/>
<evidence type="ECO:0000259" key="4">
    <source>
        <dbReference type="Pfam" id="PF22671"/>
    </source>
</evidence>
<dbReference type="PANTHER" id="PTHR35861:SF1">
    <property type="entry name" value="PHAGE TAIL SHEATH PROTEIN"/>
    <property type="match status" value="1"/>
</dbReference>
<feature type="domain" description="Tail sheath protein Gp18-like" evidence="4">
    <location>
        <begin position="25"/>
        <end position="85"/>
    </location>
</feature>
<dbReference type="RefSeq" id="WP_075606050.1">
    <property type="nucleotide sequence ID" value="NZ_CP054198.1"/>
</dbReference>
<evidence type="ECO:0000259" key="2">
    <source>
        <dbReference type="Pfam" id="PF04984"/>
    </source>
</evidence>
<evidence type="ECO:0000313" key="6">
    <source>
        <dbReference type="Proteomes" id="UP001148834"/>
    </source>
</evidence>
<dbReference type="Pfam" id="PF17482">
    <property type="entry name" value="Phage_sheath_1C"/>
    <property type="match status" value="1"/>
</dbReference>